<name>A0A939NFA5_PRORE</name>
<evidence type="ECO:0000313" key="3">
    <source>
        <dbReference type="Proteomes" id="UP000664477"/>
    </source>
</evidence>
<feature type="transmembrane region" description="Helical" evidence="1">
    <location>
        <begin position="28"/>
        <end position="53"/>
    </location>
</feature>
<evidence type="ECO:0000313" key="2">
    <source>
        <dbReference type="EMBL" id="MBO1916082.1"/>
    </source>
</evidence>
<feature type="transmembrane region" description="Helical" evidence="1">
    <location>
        <begin position="65"/>
        <end position="89"/>
    </location>
</feature>
<dbReference type="EMBL" id="JAGETQ010000028">
    <property type="protein sequence ID" value="MBO1916082.1"/>
    <property type="molecule type" value="Genomic_DNA"/>
</dbReference>
<organism evidence="2 3">
    <name type="scientific">Providencia rettgeri</name>
    <dbReference type="NCBI Taxonomy" id="587"/>
    <lineage>
        <taxon>Bacteria</taxon>
        <taxon>Pseudomonadati</taxon>
        <taxon>Pseudomonadota</taxon>
        <taxon>Gammaproteobacteria</taxon>
        <taxon>Enterobacterales</taxon>
        <taxon>Morganellaceae</taxon>
        <taxon>Providencia</taxon>
    </lineage>
</organism>
<proteinExistence type="predicted"/>
<keyword evidence="1" id="KW-1133">Transmembrane helix</keyword>
<sequence>MPNEQPYQDAQQLLPKYEHNAYVRHDGLFYVFVVFIIFGVFVVIFRIMVFAIIIFGFSPPSLYDLLFIVLIFRFRIIIFSIFFFIVIFYDDLSLCVFSSSSSVALARPIR</sequence>
<evidence type="ECO:0000256" key="1">
    <source>
        <dbReference type="SAM" id="Phobius"/>
    </source>
</evidence>
<gene>
    <name evidence="2" type="ORF">J4727_07395</name>
</gene>
<protein>
    <submittedName>
        <fullName evidence="2">Uncharacterized protein</fullName>
    </submittedName>
</protein>
<comment type="caution">
    <text evidence="2">The sequence shown here is derived from an EMBL/GenBank/DDBJ whole genome shotgun (WGS) entry which is preliminary data.</text>
</comment>
<keyword evidence="1" id="KW-0812">Transmembrane</keyword>
<reference evidence="2" key="1">
    <citation type="submission" date="2021-03" db="EMBL/GenBank/DDBJ databases">
        <title>Molecular epidemiology and mechanisms of colistin and carbapenem resistance in Enterobacteriaceae from clinical isolates, the environment and porcine samples in Pretoria, South Africa.</title>
        <authorList>
            <person name="Bogoshi D."/>
            <person name="Mbelle N.M."/>
            <person name="Naidoo V."/>
            <person name="Osei Sekyere J."/>
        </authorList>
    </citation>
    <scope>NUCLEOTIDE SEQUENCE</scope>
    <source>
        <strain evidence="2">C052</strain>
    </source>
</reference>
<accession>A0A939NFA5</accession>
<keyword evidence="1" id="KW-0472">Membrane</keyword>
<dbReference type="Proteomes" id="UP000664477">
    <property type="component" value="Unassembled WGS sequence"/>
</dbReference>
<dbReference type="AlphaFoldDB" id="A0A939NFA5"/>